<feature type="signal peptide" evidence="1">
    <location>
        <begin position="1"/>
        <end position="25"/>
    </location>
</feature>
<protein>
    <recommendedName>
        <fullName evidence="2">TonB C-terminal domain-containing protein</fullName>
    </recommendedName>
</protein>
<proteinExistence type="predicted"/>
<dbReference type="GO" id="GO:0055085">
    <property type="term" value="P:transmembrane transport"/>
    <property type="evidence" value="ECO:0007669"/>
    <property type="project" value="InterPro"/>
</dbReference>
<dbReference type="SUPFAM" id="SSF74653">
    <property type="entry name" value="TolA/TonB C-terminal domain"/>
    <property type="match status" value="2"/>
</dbReference>
<evidence type="ECO:0000256" key="1">
    <source>
        <dbReference type="SAM" id="SignalP"/>
    </source>
</evidence>
<dbReference type="Gene3D" id="3.30.1150.10">
    <property type="match status" value="2"/>
</dbReference>
<feature type="domain" description="TonB C-terminal" evidence="2">
    <location>
        <begin position="131"/>
        <end position="204"/>
    </location>
</feature>
<dbReference type="RefSeq" id="WP_228119840.1">
    <property type="nucleotide sequence ID" value="NZ_BARK01000005.1"/>
</dbReference>
<dbReference type="EMBL" id="BJVA01000004">
    <property type="protein sequence ID" value="GEK95840.1"/>
    <property type="molecule type" value="Genomic_DNA"/>
</dbReference>
<dbReference type="InterPro" id="IPR037682">
    <property type="entry name" value="TonB_C"/>
</dbReference>
<accession>A0A511B5V7</accession>
<evidence type="ECO:0000259" key="2">
    <source>
        <dbReference type="Pfam" id="PF03544"/>
    </source>
</evidence>
<dbReference type="Proteomes" id="UP000321079">
    <property type="component" value="Unassembled WGS sequence"/>
</dbReference>
<reference evidence="3 4" key="1">
    <citation type="submission" date="2019-07" db="EMBL/GenBank/DDBJ databases">
        <title>Whole genome shotgun sequence of Gluconobacter kanchanaburiensis NBRC 103587.</title>
        <authorList>
            <person name="Hosoyama A."/>
            <person name="Uohara A."/>
            <person name="Ohji S."/>
            <person name="Ichikawa N."/>
        </authorList>
    </citation>
    <scope>NUCLEOTIDE SEQUENCE [LARGE SCALE GENOMIC DNA]</scope>
    <source>
        <strain evidence="3 4">NBRC 103587</strain>
    </source>
</reference>
<sequence>MITDAVRPTLLASILLLAGTSSAHAEEHTAPMLDPHHHGILIYPPAELERHQNGTAHIRCTISDAGFATDCQTTASQPDFALAAENLVYSSTFLPAYENGVAIQGAWEYTYTFHTSPDLAKPTFDKAHSRAPYFPEAADVTGLGGKITVTCKIDPIGVAHECSASKGPTLLQKATLAYFSLARYYPAFRDGNPVESTYEGSVNWDNSHPIDQKGFR</sequence>
<dbReference type="Pfam" id="PF03544">
    <property type="entry name" value="TonB_C"/>
    <property type="match status" value="2"/>
</dbReference>
<keyword evidence="1" id="KW-0732">Signal</keyword>
<keyword evidence="4" id="KW-1185">Reference proteome</keyword>
<evidence type="ECO:0000313" key="3">
    <source>
        <dbReference type="EMBL" id="GEK95840.1"/>
    </source>
</evidence>
<name>A0A511B5V7_9PROT</name>
<feature type="domain" description="TonB C-terminal" evidence="2">
    <location>
        <begin position="43"/>
        <end position="113"/>
    </location>
</feature>
<comment type="caution">
    <text evidence="3">The sequence shown here is derived from an EMBL/GenBank/DDBJ whole genome shotgun (WGS) entry which is preliminary data.</text>
</comment>
<evidence type="ECO:0000313" key="4">
    <source>
        <dbReference type="Proteomes" id="UP000321079"/>
    </source>
</evidence>
<feature type="chain" id="PRO_5021720350" description="TonB C-terminal domain-containing protein" evidence="1">
    <location>
        <begin position="26"/>
        <end position="216"/>
    </location>
</feature>
<organism evidence="3 4">
    <name type="scientific">Gluconobacter kanchanaburiensis NBRC 103587</name>
    <dbReference type="NCBI Taxonomy" id="1307948"/>
    <lineage>
        <taxon>Bacteria</taxon>
        <taxon>Pseudomonadati</taxon>
        <taxon>Pseudomonadota</taxon>
        <taxon>Alphaproteobacteria</taxon>
        <taxon>Acetobacterales</taxon>
        <taxon>Acetobacteraceae</taxon>
        <taxon>Gluconobacter</taxon>
    </lineage>
</organism>
<dbReference type="AlphaFoldDB" id="A0A511B5V7"/>
<gene>
    <name evidence="3" type="ORF">GKA01_10370</name>
</gene>